<dbReference type="SMART" id="SM00540">
    <property type="entry name" value="LEM"/>
    <property type="match status" value="1"/>
</dbReference>
<feature type="compositionally biased region" description="Low complexity" evidence="17">
    <location>
        <begin position="828"/>
        <end position="837"/>
    </location>
</feature>
<keyword evidence="20" id="KW-1185">Reference proteome</keyword>
<dbReference type="InterPro" id="IPR036770">
    <property type="entry name" value="Ankyrin_rpt-contain_sf"/>
</dbReference>
<dbReference type="GO" id="GO:0005789">
    <property type="term" value="C:endoplasmic reticulum membrane"/>
    <property type="evidence" value="ECO:0007669"/>
    <property type="project" value="UniProtKB-SubCell"/>
</dbReference>
<keyword evidence="9" id="KW-1133">Transmembrane helix</keyword>
<dbReference type="PANTHER" id="PTHR12349">
    <property type="entry name" value="ANKYRIN REPEAT AND LEM DOMAIN-CONTAINING PROTEIN 2"/>
    <property type="match status" value="1"/>
</dbReference>
<feature type="region of interest" description="Disordered" evidence="17">
    <location>
        <begin position="553"/>
        <end position="573"/>
    </location>
</feature>
<dbReference type="AlphaFoldDB" id="W5M3Y0"/>
<dbReference type="GO" id="GO:0051721">
    <property type="term" value="F:protein phosphatase 2A binding"/>
    <property type="evidence" value="ECO:0000318"/>
    <property type="project" value="GO_Central"/>
</dbReference>
<dbReference type="eggNOG" id="ENOG502QQ4Z">
    <property type="taxonomic scope" value="Eukaryota"/>
</dbReference>
<dbReference type="GO" id="GO:0051301">
    <property type="term" value="P:cell division"/>
    <property type="evidence" value="ECO:0007669"/>
    <property type="project" value="UniProtKB-KW"/>
</dbReference>
<organism evidence="19 20">
    <name type="scientific">Lepisosteus oculatus</name>
    <name type="common">Spotted gar</name>
    <dbReference type="NCBI Taxonomy" id="7918"/>
    <lineage>
        <taxon>Eukaryota</taxon>
        <taxon>Metazoa</taxon>
        <taxon>Chordata</taxon>
        <taxon>Craniata</taxon>
        <taxon>Vertebrata</taxon>
        <taxon>Euteleostomi</taxon>
        <taxon>Actinopterygii</taxon>
        <taxon>Neopterygii</taxon>
        <taxon>Holostei</taxon>
        <taxon>Semionotiformes</taxon>
        <taxon>Lepisosteidae</taxon>
        <taxon>Lepisosteus</taxon>
    </lineage>
</organism>
<dbReference type="PANTHER" id="PTHR12349:SF4">
    <property type="entry name" value="ANKYRIN REPEAT AND LEM DOMAIN-CONTAINING PROTEIN 2"/>
    <property type="match status" value="1"/>
</dbReference>
<dbReference type="PROSITE" id="PS50954">
    <property type="entry name" value="LEM"/>
    <property type="match status" value="1"/>
</dbReference>
<evidence type="ECO:0000256" key="7">
    <source>
        <dbReference type="ARBA" id="ARBA00022824"/>
    </source>
</evidence>
<dbReference type="InterPro" id="IPR056237">
    <property type="entry name" value="ANKLE2_3rd"/>
</dbReference>
<dbReference type="EMBL" id="AHAT01028599">
    <property type="status" value="NOT_ANNOTATED_CDS"/>
    <property type="molecule type" value="Genomic_DNA"/>
</dbReference>
<dbReference type="Gene3D" id="1.10.720.40">
    <property type="match status" value="1"/>
</dbReference>
<dbReference type="GO" id="GO:0007283">
    <property type="term" value="P:spermatogenesis"/>
    <property type="evidence" value="ECO:0007669"/>
    <property type="project" value="Ensembl"/>
</dbReference>
<evidence type="ECO:0000256" key="2">
    <source>
        <dbReference type="ARBA" id="ARBA00007597"/>
    </source>
</evidence>
<reference evidence="19" key="3">
    <citation type="submission" date="2025-09" db="UniProtKB">
        <authorList>
            <consortium name="Ensembl"/>
        </authorList>
    </citation>
    <scope>IDENTIFICATION</scope>
</reference>
<comment type="subunit">
    <text evidence="14">Interacts with BAF/BANF1. Interacts with protein phosphatase 2A (PP2A) components PPP2C (PPP2CA or PPP2CB) and PPP2R1A.</text>
</comment>
<dbReference type="Pfam" id="PF12796">
    <property type="entry name" value="Ank_2"/>
    <property type="match status" value="1"/>
</dbReference>
<comment type="subcellular location">
    <subcellularLocation>
        <location evidence="1">Endoplasmic reticulum membrane</location>
        <topology evidence="1">Single-pass type III membrane protein</topology>
    </subcellularLocation>
</comment>
<evidence type="ECO:0000256" key="3">
    <source>
        <dbReference type="ARBA" id="ARBA00022553"/>
    </source>
</evidence>
<dbReference type="InterPro" id="IPR011015">
    <property type="entry name" value="LEM/LEM-like_dom_sf"/>
</dbReference>
<evidence type="ECO:0000256" key="9">
    <source>
        <dbReference type="ARBA" id="ARBA00022989"/>
    </source>
</evidence>
<keyword evidence="4" id="KW-0132">Cell division</keyword>
<dbReference type="OMA" id="EYLEDRC"/>
<dbReference type="FunCoup" id="W5M3Y0">
    <property type="interactions" value="1821"/>
</dbReference>
<name>W5M3Y0_LEPOC</name>
<dbReference type="GeneID" id="102693582"/>
<evidence type="ECO:0000256" key="13">
    <source>
        <dbReference type="ARBA" id="ARBA00056222"/>
    </source>
</evidence>
<keyword evidence="11" id="KW-0472">Membrane</keyword>
<feature type="region of interest" description="Disordered" evidence="17">
    <location>
        <begin position="48"/>
        <end position="136"/>
    </location>
</feature>
<evidence type="ECO:0000313" key="20">
    <source>
        <dbReference type="Proteomes" id="UP000018468"/>
    </source>
</evidence>
<dbReference type="OrthoDB" id="7446186at2759"/>
<keyword evidence="10" id="KW-0040">ANK repeat</keyword>
<reference evidence="19" key="2">
    <citation type="submission" date="2025-08" db="UniProtKB">
        <authorList>
            <consortium name="Ensembl"/>
        </authorList>
    </citation>
    <scope>IDENTIFICATION</scope>
</reference>
<dbReference type="HOGENOM" id="CLU_017564_0_0_1"/>
<dbReference type="Pfam" id="PF24567">
    <property type="entry name" value="ANKLE2_3rd"/>
    <property type="match status" value="1"/>
</dbReference>
<evidence type="ECO:0000256" key="12">
    <source>
        <dbReference type="ARBA" id="ARBA00023306"/>
    </source>
</evidence>
<evidence type="ECO:0000256" key="10">
    <source>
        <dbReference type="ARBA" id="ARBA00023043"/>
    </source>
</evidence>
<dbReference type="InterPro" id="IPR003887">
    <property type="entry name" value="LEM_dom"/>
</dbReference>
<feature type="region of interest" description="Disordered" evidence="17">
    <location>
        <begin position="700"/>
        <end position="837"/>
    </location>
</feature>
<evidence type="ECO:0000256" key="15">
    <source>
        <dbReference type="ARBA" id="ARBA00074558"/>
    </source>
</evidence>
<comment type="function">
    <text evidence="13">Involved in mitotic nuclear envelope reassembly by promoting dephosphorylation of BAF/BANF1 during mitotic exit. Coordinates the control of BAF/BANF1 dephosphorylation by inhibiting VRK1 kinase and promoting dephosphorylation of BAF/BANF1 by protein phosphatase 2A (PP2A), thereby facilitating nuclear envelope assembly. May regulate nuclear localization of VRK1 in non-dividing cells. It is unclear whether it acts as a real PP2A regulatory subunit or whether it is involved in recruitment of the PP2A complex. Involved in brain development.</text>
</comment>
<dbReference type="Proteomes" id="UP000018468">
    <property type="component" value="Linkage group LG20"/>
</dbReference>
<accession>W5M3Y0</accession>
<dbReference type="Pfam" id="PF03020">
    <property type="entry name" value="LEM"/>
    <property type="match status" value="1"/>
</dbReference>
<keyword evidence="12" id="KW-0131">Cell cycle</keyword>
<dbReference type="Gene3D" id="1.25.40.20">
    <property type="entry name" value="Ankyrin repeat-containing domain"/>
    <property type="match status" value="1"/>
</dbReference>
<sequence length="976" mass="106234">MEAILSRLKELSDDKLRERIISTGLKCGPITATTRALFEKKLARTLLESKGGGGESSGASDAAWGSSGGTGGHSAPGDTPTDSATDKRRAAGEEGDFGYGVGLNPPEEEALSDNTGFRQSSSVDGDRLQTPSKAPQASPPLYYGVCPVWEDVTVRNDRVNVYADKKEALQAVKMMKGARFKAFANREDAEKFAKGICDYLPSPSKSLLCVSPGKPGMVFSKDVASSLEVETINRERANSYKSPRTQDLTAKLRKAVEKGDEATFTELVWSNPRYLIGSGDNPTVVQEGCRYNVMHVAAKENQPSIAQLLLDTLENPEFMRLMYPDDQEAMLQKRICYIVDLYLNTPDKAGFETPLHFACKFGCPEVVNVLCSHPYTDKNCKNKFDQKPVDLICERKNKTQEVKQKIKDYLEDRCYIPLLRATDNSSQPVIGAPWSPEPSDTVHHSFVSDLTQSPRDPVMAVRAFAGPLSPSKAEEFRKVWKTPPRERAGHFHHILKSDPDRGAERVGRDLAREMGHPWAEHWEFLGCFVDLSSAEGLRKLEEHLSKKDLSDRVQEAAGENETSNRFKTPSPGKPKKFCNSISVGAFLDEDDDISLEEMKNRQNAALTSISAVSAMDGLKGAVGGLECRILPMKLGADLIETAAEEDRQRQGKGLAAAGKNGFCSSVSGDQAQNGERPPPGTSGGLLSPVSNLLVEFERMSLRDGGENEPRRPERGRGAGPPRPREGGDSGAPPEPGPGPSRPPSSAREEPAFGKGGVETRDGGFWKAWEGSEADGEADDKSSSSSDEWVTADESLEPPSQGTLSAGASARGRCARSKSWDHGGRDLNSSGSSSSSYKSIENSQEDFIFSIPSNVKKGPFVEGESPTKLDRDVLLAIGDIEIDPQKYPSIHKWKNTINTHSSSEMQSWPSPVTSRGRPRIQTYTPASPSCTLLSTPGRFSPARPGIAPDITSPGRYSPAHASCIQRLRLWHINEPPV</sequence>
<evidence type="ECO:0000256" key="5">
    <source>
        <dbReference type="ARBA" id="ARBA00022692"/>
    </source>
</evidence>
<evidence type="ECO:0000256" key="8">
    <source>
        <dbReference type="ARBA" id="ARBA00022968"/>
    </source>
</evidence>
<dbReference type="KEGG" id="loc:102693582"/>
<evidence type="ECO:0000256" key="6">
    <source>
        <dbReference type="ARBA" id="ARBA00022776"/>
    </source>
</evidence>
<keyword evidence="6" id="KW-0498">Mitosis</keyword>
<feature type="domain" description="LEM" evidence="18">
    <location>
        <begin position="5"/>
        <end position="49"/>
    </location>
</feature>
<evidence type="ECO:0000256" key="4">
    <source>
        <dbReference type="ARBA" id="ARBA00022618"/>
    </source>
</evidence>
<keyword evidence="3" id="KW-0597">Phosphoprotein</keyword>
<feature type="region of interest" description="Disordered" evidence="17">
    <location>
        <begin position="665"/>
        <end position="687"/>
    </location>
</feature>
<feature type="compositionally biased region" description="Pro residues" evidence="17">
    <location>
        <begin position="732"/>
        <end position="742"/>
    </location>
</feature>
<feature type="compositionally biased region" description="Polar residues" evidence="17">
    <location>
        <begin position="112"/>
        <end position="135"/>
    </location>
</feature>
<dbReference type="InParanoid" id="W5M3Y0"/>
<dbReference type="InterPro" id="IPR002110">
    <property type="entry name" value="Ankyrin_rpt"/>
</dbReference>
<dbReference type="SUPFAM" id="SSF63451">
    <property type="entry name" value="LEM domain"/>
    <property type="match status" value="1"/>
</dbReference>
<dbReference type="SUPFAM" id="SSF48403">
    <property type="entry name" value="Ankyrin repeat"/>
    <property type="match status" value="1"/>
</dbReference>
<dbReference type="GO" id="GO:0007399">
    <property type="term" value="P:nervous system development"/>
    <property type="evidence" value="ECO:0007669"/>
    <property type="project" value="UniProtKB-ARBA"/>
</dbReference>
<evidence type="ECO:0000256" key="1">
    <source>
        <dbReference type="ARBA" id="ARBA00004643"/>
    </source>
</evidence>
<dbReference type="STRING" id="7918.ENSLOCP00000003088"/>
<evidence type="ECO:0000256" key="11">
    <source>
        <dbReference type="ARBA" id="ARBA00023136"/>
    </source>
</evidence>
<dbReference type="FunFam" id="1.10.720.40:FF:000001">
    <property type="entry name" value="LEM domain containing 2, isoform CRA_a"/>
    <property type="match status" value="1"/>
</dbReference>
<dbReference type="FunFam" id="1.25.40.20:FF:000072">
    <property type="entry name" value="Ankyrin repeat and LEM domain containing 2"/>
    <property type="match status" value="1"/>
</dbReference>
<dbReference type="Ensembl" id="ENSLOCT00000003094.1">
    <property type="protein sequence ID" value="ENSLOCP00000003088.1"/>
    <property type="gene ID" value="ENSLOCG00000002623.1"/>
</dbReference>
<reference evidence="20" key="1">
    <citation type="submission" date="2011-12" db="EMBL/GenBank/DDBJ databases">
        <title>The Draft Genome of Lepisosteus oculatus.</title>
        <authorList>
            <consortium name="The Broad Institute Genome Assembly &amp; Analysis Group"/>
            <consortium name="Computational R&amp;D Group"/>
            <consortium name="and Sequencing Platform"/>
            <person name="Di Palma F."/>
            <person name="Alfoldi J."/>
            <person name="Johnson J."/>
            <person name="Berlin A."/>
            <person name="Gnerre S."/>
            <person name="Jaffe D."/>
            <person name="MacCallum I."/>
            <person name="Young S."/>
            <person name="Walker B.J."/>
            <person name="Lander E.S."/>
            <person name="Lindblad-Toh K."/>
        </authorList>
    </citation>
    <scope>NUCLEOTIDE SEQUENCE [LARGE SCALE GENOMIC DNA]</scope>
</reference>
<keyword evidence="7" id="KW-0256">Endoplasmic reticulum</keyword>
<keyword evidence="5" id="KW-0812">Transmembrane</keyword>
<dbReference type="GO" id="GO:0061351">
    <property type="term" value="P:neural precursor cell proliferation"/>
    <property type="evidence" value="ECO:0007669"/>
    <property type="project" value="Ensembl"/>
</dbReference>
<comment type="similarity">
    <text evidence="2">Belongs to the ANKLE2 family.</text>
</comment>
<protein>
    <recommendedName>
        <fullName evidence="15">Ankyrin repeat and LEM domain-containing protein 2</fullName>
    </recommendedName>
    <alternativeName>
        <fullName evidence="16">LEM domain-containing protein 4</fullName>
    </alternativeName>
</protein>
<feature type="compositionally biased region" description="Basic and acidic residues" evidence="17">
    <location>
        <begin position="746"/>
        <end position="763"/>
    </location>
</feature>
<dbReference type="InterPro" id="IPR011320">
    <property type="entry name" value="RNase_H1_N"/>
</dbReference>
<evidence type="ECO:0000256" key="17">
    <source>
        <dbReference type="SAM" id="MobiDB-lite"/>
    </source>
</evidence>
<dbReference type="SMART" id="SM00248">
    <property type="entry name" value="ANK"/>
    <property type="match status" value="2"/>
</dbReference>
<dbReference type="GeneTree" id="ENSGT00390000016767"/>
<dbReference type="Bgee" id="ENSLOCG00000002623">
    <property type="expression patterns" value="Expressed in ovary and 13 other cell types or tissues"/>
</dbReference>
<evidence type="ECO:0000256" key="16">
    <source>
        <dbReference type="ARBA" id="ARBA00081980"/>
    </source>
</evidence>
<dbReference type="GO" id="GO:0005783">
    <property type="term" value="C:endoplasmic reticulum"/>
    <property type="evidence" value="ECO:0000318"/>
    <property type="project" value="GO_Central"/>
</dbReference>
<keyword evidence="8" id="KW-0735">Signal-anchor</keyword>
<evidence type="ECO:0000259" key="18">
    <source>
        <dbReference type="PROSITE" id="PS50954"/>
    </source>
</evidence>
<feature type="compositionally biased region" description="Basic and acidic residues" evidence="17">
    <location>
        <begin position="700"/>
        <end position="727"/>
    </location>
</feature>
<evidence type="ECO:0000313" key="19">
    <source>
        <dbReference type="Ensembl" id="ENSLOCP00000003088.1"/>
    </source>
</evidence>
<proteinExistence type="inferred from homology"/>
<dbReference type="GO" id="GO:0007084">
    <property type="term" value="P:mitotic nuclear membrane reassembly"/>
    <property type="evidence" value="ECO:0000318"/>
    <property type="project" value="GO_Central"/>
</dbReference>
<dbReference type="Pfam" id="PF01693">
    <property type="entry name" value="Cauli_VI"/>
    <property type="match status" value="1"/>
</dbReference>
<evidence type="ECO:0000256" key="14">
    <source>
        <dbReference type="ARBA" id="ARBA00063367"/>
    </source>
</evidence>
<dbReference type="CTD" id="23141"/>